<evidence type="ECO:0000256" key="5">
    <source>
        <dbReference type="SAM" id="MobiDB-lite"/>
    </source>
</evidence>
<dbReference type="Proteomes" id="UP000013782">
    <property type="component" value="Unassembled WGS sequence"/>
</dbReference>
<proteinExistence type="predicted"/>
<dbReference type="AlphaFoldDB" id="R2S0B6"/>
<dbReference type="InterPro" id="IPR023365">
    <property type="entry name" value="Sortase_dom-sf"/>
</dbReference>
<keyword evidence="6" id="KW-0472">Membrane</keyword>
<evidence type="ECO:0000313" key="8">
    <source>
        <dbReference type="Proteomes" id="UP000013782"/>
    </source>
</evidence>
<feature type="active site" description="Proton donor/acceptor" evidence="4">
    <location>
        <position position="138"/>
    </location>
</feature>
<evidence type="ECO:0000313" key="7">
    <source>
        <dbReference type="EMBL" id="EOH86256.1"/>
    </source>
</evidence>
<dbReference type="eggNOG" id="COG3764">
    <property type="taxonomic scope" value="Bacteria"/>
</dbReference>
<dbReference type="InterPro" id="IPR005754">
    <property type="entry name" value="Sortase"/>
</dbReference>
<feature type="active site" description="Acyl-thioester intermediate" evidence="4">
    <location>
        <position position="202"/>
    </location>
</feature>
<dbReference type="GO" id="GO:0006508">
    <property type="term" value="P:proteolysis"/>
    <property type="evidence" value="ECO:0007669"/>
    <property type="project" value="UniProtKB-KW"/>
</dbReference>
<evidence type="ECO:0000256" key="1">
    <source>
        <dbReference type="ARBA" id="ARBA00022670"/>
    </source>
</evidence>
<sequence length="327" mass="35881">MKKIVKVLPAVWLLLGMLTAGAGYYGYRLLLNDPSDTQQQTHRILEPAETDEQRNKKNKQATFDPNAITPVTPGDYAEAQLHYETIVDQYGVGAIYIPSAELKTKILAGLSNQNLMVGVGTYREDQKLGVGNYAVFAHNLVQGGGALGRLSNAAMDSTIYATDFSRIYEYKVILNQVVDQTRGDLLDEPTDSPKPVITLIRCEGGLNTTKRAAVQGEFIGMYAAKYADKSVQEGLGLIHQVTPAATERAAENGSEEQETSTTTTADLNQSSKQPLNRTRYSWLQRGCIRMFQVISNDDVFLVGVITYALVMLYLTAINIKTTKNGGN</sequence>
<keyword evidence="8" id="KW-1185">Reference proteome</keyword>
<dbReference type="HOGENOM" id="CLU_868021_0_0_9"/>
<feature type="transmembrane region" description="Helical" evidence="6">
    <location>
        <begin position="299"/>
        <end position="319"/>
    </location>
</feature>
<keyword evidence="1" id="KW-0645">Protease</keyword>
<keyword evidence="6" id="KW-1133">Transmembrane helix</keyword>
<evidence type="ECO:0000256" key="3">
    <source>
        <dbReference type="ARBA" id="ARBA00022807"/>
    </source>
</evidence>
<name>R2S0B6_9ENTE</name>
<evidence type="ECO:0000256" key="2">
    <source>
        <dbReference type="ARBA" id="ARBA00022801"/>
    </source>
</evidence>
<gene>
    <name evidence="7" type="ORF">UAU_05277</name>
</gene>
<dbReference type="InterPro" id="IPR042007">
    <property type="entry name" value="Sortase_A"/>
</dbReference>
<dbReference type="PATRIC" id="fig|1158607.3.peg.5245"/>
<organism evidence="7 8">
    <name type="scientific">Enterococcus pallens ATCC BAA-351</name>
    <dbReference type="NCBI Taxonomy" id="1158607"/>
    <lineage>
        <taxon>Bacteria</taxon>
        <taxon>Bacillati</taxon>
        <taxon>Bacillota</taxon>
        <taxon>Bacilli</taxon>
        <taxon>Lactobacillales</taxon>
        <taxon>Enterococcaceae</taxon>
        <taxon>Enterococcus</taxon>
    </lineage>
</organism>
<dbReference type="STRING" id="160454.RV10_GL003751"/>
<comment type="caution">
    <text evidence="7">The sequence shown here is derived from an EMBL/GenBank/DDBJ whole genome shotgun (WGS) entry which is preliminary data.</text>
</comment>
<keyword evidence="2" id="KW-0378">Hydrolase</keyword>
<dbReference type="Pfam" id="PF04203">
    <property type="entry name" value="Sortase"/>
    <property type="match status" value="1"/>
</dbReference>
<protein>
    <submittedName>
        <fullName evidence="7">Sortase</fullName>
    </submittedName>
</protein>
<keyword evidence="6" id="KW-0812">Transmembrane</keyword>
<reference evidence="7 8" key="1">
    <citation type="submission" date="2013-02" db="EMBL/GenBank/DDBJ databases">
        <title>The Genome Sequence of Enterococcus pallens BAA-351.</title>
        <authorList>
            <consortium name="The Broad Institute Genome Sequencing Platform"/>
            <consortium name="The Broad Institute Genome Sequencing Center for Infectious Disease"/>
            <person name="Earl A.M."/>
            <person name="Gilmore M.S."/>
            <person name="Lebreton F."/>
            <person name="Walker B."/>
            <person name="Young S.K."/>
            <person name="Zeng Q."/>
            <person name="Gargeya S."/>
            <person name="Fitzgerald M."/>
            <person name="Haas B."/>
            <person name="Abouelleil A."/>
            <person name="Alvarado L."/>
            <person name="Arachchi H.M."/>
            <person name="Berlin A.M."/>
            <person name="Chapman S.B."/>
            <person name="Dewar J."/>
            <person name="Goldberg J."/>
            <person name="Griggs A."/>
            <person name="Gujja S."/>
            <person name="Hansen M."/>
            <person name="Howarth C."/>
            <person name="Imamovic A."/>
            <person name="Larimer J."/>
            <person name="McCowan C."/>
            <person name="Murphy C."/>
            <person name="Neiman D."/>
            <person name="Pearson M."/>
            <person name="Priest M."/>
            <person name="Roberts A."/>
            <person name="Saif S."/>
            <person name="Shea T."/>
            <person name="Sisk P."/>
            <person name="Sykes S."/>
            <person name="Wortman J."/>
            <person name="Nusbaum C."/>
            <person name="Birren B."/>
        </authorList>
    </citation>
    <scope>NUCLEOTIDE SEQUENCE [LARGE SCALE GENOMIC DNA]</scope>
    <source>
        <strain evidence="7 8">ATCC BAA-351</strain>
    </source>
</reference>
<feature type="region of interest" description="Disordered" evidence="5">
    <location>
        <begin position="249"/>
        <end position="272"/>
    </location>
</feature>
<dbReference type="CDD" id="cd06165">
    <property type="entry name" value="Sortase_A"/>
    <property type="match status" value="1"/>
</dbReference>
<keyword evidence="3" id="KW-0788">Thiol protease</keyword>
<feature type="region of interest" description="Disordered" evidence="5">
    <location>
        <begin position="38"/>
        <end position="67"/>
    </location>
</feature>
<dbReference type="OrthoDB" id="1648028at2"/>
<evidence type="ECO:0000256" key="6">
    <source>
        <dbReference type="SAM" id="Phobius"/>
    </source>
</evidence>
<dbReference type="GO" id="GO:0008234">
    <property type="term" value="F:cysteine-type peptidase activity"/>
    <property type="evidence" value="ECO:0007669"/>
    <property type="project" value="UniProtKB-KW"/>
</dbReference>
<feature type="compositionally biased region" description="Basic and acidic residues" evidence="5">
    <location>
        <begin position="43"/>
        <end position="55"/>
    </location>
</feature>
<dbReference type="RefSeq" id="WP_010760196.1">
    <property type="nucleotide sequence ID" value="NZ_ASWD01000010.1"/>
</dbReference>
<evidence type="ECO:0000256" key="4">
    <source>
        <dbReference type="PIRSR" id="PIRSR605754-1"/>
    </source>
</evidence>
<dbReference type="EMBL" id="AJAQ01000055">
    <property type="protein sequence ID" value="EOH86256.1"/>
    <property type="molecule type" value="Genomic_DNA"/>
</dbReference>
<dbReference type="SUPFAM" id="SSF63817">
    <property type="entry name" value="Sortase"/>
    <property type="match status" value="1"/>
</dbReference>
<accession>R2S0B6</accession>
<dbReference type="Gene3D" id="2.40.260.10">
    <property type="entry name" value="Sortase"/>
    <property type="match status" value="1"/>
</dbReference>